<evidence type="ECO:0000256" key="4">
    <source>
        <dbReference type="ARBA" id="ARBA00022475"/>
    </source>
</evidence>
<evidence type="ECO:0000256" key="6">
    <source>
        <dbReference type="ARBA" id="ARBA00022692"/>
    </source>
</evidence>
<comment type="function">
    <text evidence="1 10">Controls the rotational direction of flagella during chemotaxis.</text>
</comment>
<evidence type="ECO:0000256" key="1">
    <source>
        <dbReference type="ARBA" id="ARBA00002254"/>
    </source>
</evidence>
<keyword evidence="9 10" id="KW-0472">Membrane</keyword>
<comment type="similarity">
    <text evidence="3 10">Belongs to the FliL family.</text>
</comment>
<organism evidence="11 12">
    <name type="scientific">Alicyclobacillus macrosporangiidus</name>
    <dbReference type="NCBI Taxonomy" id="392015"/>
    <lineage>
        <taxon>Bacteria</taxon>
        <taxon>Bacillati</taxon>
        <taxon>Bacillota</taxon>
        <taxon>Bacilli</taxon>
        <taxon>Bacillales</taxon>
        <taxon>Alicyclobacillaceae</taxon>
        <taxon>Alicyclobacillus</taxon>
    </lineage>
</organism>
<evidence type="ECO:0000256" key="2">
    <source>
        <dbReference type="ARBA" id="ARBA00004162"/>
    </source>
</evidence>
<keyword evidence="8 10" id="KW-1133">Transmembrane helix</keyword>
<dbReference type="GO" id="GO:0006935">
    <property type="term" value="P:chemotaxis"/>
    <property type="evidence" value="ECO:0007669"/>
    <property type="project" value="UniProtKB-KW"/>
</dbReference>
<evidence type="ECO:0000256" key="9">
    <source>
        <dbReference type="ARBA" id="ARBA00023136"/>
    </source>
</evidence>
<evidence type="ECO:0000256" key="5">
    <source>
        <dbReference type="ARBA" id="ARBA00022500"/>
    </source>
</evidence>
<proteinExistence type="inferred from homology"/>
<keyword evidence="11" id="KW-0966">Cell projection</keyword>
<evidence type="ECO:0000313" key="12">
    <source>
        <dbReference type="Proteomes" id="UP000183508"/>
    </source>
</evidence>
<accession>A0A1I7IQS0</accession>
<keyword evidence="11" id="KW-0969">Cilium</keyword>
<keyword evidence="12" id="KW-1185">Reference proteome</keyword>
<evidence type="ECO:0000256" key="3">
    <source>
        <dbReference type="ARBA" id="ARBA00008281"/>
    </source>
</evidence>
<evidence type="ECO:0000313" key="11">
    <source>
        <dbReference type="EMBL" id="SFU75244.1"/>
    </source>
</evidence>
<dbReference type="OrthoDB" id="2375229at2"/>
<name>A0A1I7IQS0_9BACL</name>
<dbReference type="RefSeq" id="WP_074951328.1">
    <property type="nucleotide sequence ID" value="NZ_FPBV01000007.1"/>
</dbReference>
<gene>
    <name evidence="11" type="ORF">SAMN05421543_10744</name>
</gene>
<comment type="subcellular location">
    <subcellularLocation>
        <location evidence="2">Cell membrane</location>
        <topology evidence="2">Single-pass membrane protein</topology>
    </subcellularLocation>
</comment>
<dbReference type="eggNOG" id="COG1580">
    <property type="taxonomic scope" value="Bacteria"/>
</dbReference>
<keyword evidence="5 10" id="KW-0145">Chemotaxis</keyword>
<dbReference type="PANTHER" id="PTHR35091:SF2">
    <property type="entry name" value="FLAGELLAR PROTEIN FLIL"/>
    <property type="match status" value="1"/>
</dbReference>
<sequence>MRRAFVLMISIIIGAAVVVGAGLGGYWYWKSAHAKARTSQVPSARELKQLRVDLPANTTNLQDGLIQFTLSLQAHDEQTKTELADMQPQVEDVVNRTMRGFSAQELRTQAGVTRLAGTLKAAINGVLPQGRVDAVYFATIVVQ</sequence>
<dbReference type="GO" id="GO:0009425">
    <property type="term" value="C:bacterial-type flagellum basal body"/>
    <property type="evidence" value="ECO:0007669"/>
    <property type="project" value="InterPro"/>
</dbReference>
<dbReference type="GO" id="GO:0005886">
    <property type="term" value="C:plasma membrane"/>
    <property type="evidence" value="ECO:0007669"/>
    <property type="project" value="UniProtKB-SubCell"/>
</dbReference>
<dbReference type="Pfam" id="PF03748">
    <property type="entry name" value="FliL"/>
    <property type="match status" value="1"/>
</dbReference>
<keyword evidence="11" id="KW-0282">Flagellum</keyword>
<dbReference type="EMBL" id="FPBV01000007">
    <property type="protein sequence ID" value="SFU75244.1"/>
    <property type="molecule type" value="Genomic_DNA"/>
</dbReference>
<dbReference type="Proteomes" id="UP000183508">
    <property type="component" value="Unassembled WGS sequence"/>
</dbReference>
<keyword evidence="6 10" id="KW-0812">Transmembrane</keyword>
<dbReference type="PANTHER" id="PTHR35091">
    <property type="entry name" value="FLAGELLAR PROTEIN FLIL"/>
    <property type="match status" value="1"/>
</dbReference>
<feature type="transmembrane region" description="Helical" evidence="10">
    <location>
        <begin position="6"/>
        <end position="29"/>
    </location>
</feature>
<evidence type="ECO:0000256" key="8">
    <source>
        <dbReference type="ARBA" id="ARBA00022989"/>
    </source>
</evidence>
<evidence type="ECO:0000256" key="10">
    <source>
        <dbReference type="RuleBase" id="RU364125"/>
    </source>
</evidence>
<protein>
    <recommendedName>
        <fullName evidence="10">Flagellar protein FliL</fullName>
    </recommendedName>
</protein>
<dbReference type="InterPro" id="IPR005503">
    <property type="entry name" value="FliL"/>
</dbReference>
<keyword evidence="4 10" id="KW-1003">Cell membrane</keyword>
<evidence type="ECO:0000256" key="7">
    <source>
        <dbReference type="ARBA" id="ARBA00022779"/>
    </source>
</evidence>
<keyword evidence="7 10" id="KW-0283">Flagellar rotation</keyword>
<dbReference type="AlphaFoldDB" id="A0A1I7IQS0"/>
<dbReference type="GO" id="GO:0071978">
    <property type="term" value="P:bacterial-type flagellum-dependent swarming motility"/>
    <property type="evidence" value="ECO:0007669"/>
    <property type="project" value="TreeGrafter"/>
</dbReference>
<reference evidence="12" key="1">
    <citation type="submission" date="2016-10" db="EMBL/GenBank/DDBJ databases">
        <authorList>
            <person name="Varghese N."/>
        </authorList>
    </citation>
    <scope>NUCLEOTIDE SEQUENCE [LARGE SCALE GENOMIC DNA]</scope>
    <source>
        <strain evidence="12">DSM 17980</strain>
    </source>
</reference>
<dbReference type="STRING" id="392015.SAMN05421543_10744"/>